<evidence type="ECO:0000256" key="7">
    <source>
        <dbReference type="ARBA" id="ARBA00023326"/>
    </source>
</evidence>
<accession>A0A518G998</accession>
<proteinExistence type="predicted"/>
<dbReference type="InterPro" id="IPR029058">
    <property type="entry name" value="AB_hydrolase_fold"/>
</dbReference>
<keyword evidence="11" id="KW-1185">Reference proteome</keyword>
<keyword evidence="7" id="KW-0624">Polysaccharide degradation</keyword>
<evidence type="ECO:0000256" key="5">
    <source>
        <dbReference type="ARBA" id="ARBA00022801"/>
    </source>
</evidence>
<reference evidence="10 11" key="1">
    <citation type="submission" date="2019-02" db="EMBL/GenBank/DDBJ databases">
        <title>Deep-cultivation of Planctomycetes and their phenomic and genomic characterization uncovers novel biology.</title>
        <authorList>
            <person name="Wiegand S."/>
            <person name="Jogler M."/>
            <person name="Boedeker C."/>
            <person name="Pinto D."/>
            <person name="Vollmers J."/>
            <person name="Rivas-Marin E."/>
            <person name="Kohn T."/>
            <person name="Peeters S.H."/>
            <person name="Heuer A."/>
            <person name="Rast P."/>
            <person name="Oberbeckmann S."/>
            <person name="Bunk B."/>
            <person name="Jeske O."/>
            <person name="Meyerdierks A."/>
            <person name="Storesund J.E."/>
            <person name="Kallscheuer N."/>
            <person name="Luecker S."/>
            <person name="Lage O.M."/>
            <person name="Pohl T."/>
            <person name="Merkel B.J."/>
            <person name="Hornburger P."/>
            <person name="Mueller R.-W."/>
            <person name="Bruemmer F."/>
            <person name="Labrenz M."/>
            <person name="Spormann A.M."/>
            <person name="Op den Camp H."/>
            <person name="Overmann J."/>
            <person name="Amann R."/>
            <person name="Jetten M.S.M."/>
            <person name="Mascher T."/>
            <person name="Medema M.H."/>
            <person name="Devos D.P."/>
            <person name="Kaster A.-K."/>
            <person name="Ovreas L."/>
            <person name="Rohde M."/>
            <person name="Galperin M.Y."/>
            <person name="Jogler C."/>
        </authorList>
    </citation>
    <scope>NUCLEOTIDE SEQUENCE [LARGE SCALE GENOMIC DNA]</scope>
    <source>
        <strain evidence="10 11">Q31a</strain>
    </source>
</reference>
<keyword evidence="5 10" id="KW-0378">Hydrolase</keyword>
<name>A0A518G998_9BACT</name>
<evidence type="ECO:0000313" key="11">
    <source>
        <dbReference type="Proteomes" id="UP000318017"/>
    </source>
</evidence>
<feature type="signal peptide" evidence="8">
    <location>
        <begin position="1"/>
        <end position="22"/>
    </location>
</feature>
<evidence type="ECO:0000256" key="6">
    <source>
        <dbReference type="ARBA" id="ARBA00023277"/>
    </source>
</evidence>
<dbReference type="Proteomes" id="UP000318017">
    <property type="component" value="Chromosome"/>
</dbReference>
<evidence type="ECO:0000256" key="2">
    <source>
        <dbReference type="ARBA" id="ARBA00022525"/>
    </source>
</evidence>
<dbReference type="GO" id="GO:0030600">
    <property type="term" value="F:feruloyl esterase activity"/>
    <property type="evidence" value="ECO:0007669"/>
    <property type="project" value="InterPro"/>
</dbReference>
<dbReference type="OrthoDB" id="9764953at2"/>
<evidence type="ECO:0000256" key="4">
    <source>
        <dbReference type="ARBA" id="ARBA00022729"/>
    </source>
</evidence>
<dbReference type="GO" id="GO:0005576">
    <property type="term" value="C:extracellular region"/>
    <property type="evidence" value="ECO:0007669"/>
    <property type="project" value="UniProtKB-SubCell"/>
</dbReference>
<dbReference type="PANTHER" id="PTHR38050">
    <property type="match status" value="1"/>
</dbReference>
<dbReference type="Pfam" id="PF01738">
    <property type="entry name" value="DLH"/>
    <property type="match status" value="1"/>
</dbReference>
<evidence type="ECO:0000259" key="9">
    <source>
        <dbReference type="Pfam" id="PF01738"/>
    </source>
</evidence>
<keyword evidence="4 8" id="KW-0732">Signal</keyword>
<dbReference type="InterPro" id="IPR043595">
    <property type="entry name" value="FaeB/C/D"/>
</dbReference>
<evidence type="ECO:0000256" key="3">
    <source>
        <dbReference type="ARBA" id="ARBA00022651"/>
    </source>
</evidence>
<protein>
    <submittedName>
        <fullName evidence="10">Dienelactone hydrolase family protein</fullName>
    </submittedName>
</protein>
<evidence type="ECO:0000256" key="1">
    <source>
        <dbReference type="ARBA" id="ARBA00004613"/>
    </source>
</evidence>
<organism evidence="10 11">
    <name type="scientific">Aureliella helgolandensis</name>
    <dbReference type="NCBI Taxonomy" id="2527968"/>
    <lineage>
        <taxon>Bacteria</taxon>
        <taxon>Pseudomonadati</taxon>
        <taxon>Planctomycetota</taxon>
        <taxon>Planctomycetia</taxon>
        <taxon>Pirellulales</taxon>
        <taxon>Pirellulaceae</taxon>
        <taxon>Aureliella</taxon>
    </lineage>
</organism>
<dbReference type="KEGG" id="ahel:Q31a_34980"/>
<dbReference type="SUPFAM" id="SSF53474">
    <property type="entry name" value="alpha/beta-Hydrolases"/>
    <property type="match status" value="1"/>
</dbReference>
<dbReference type="InterPro" id="IPR002925">
    <property type="entry name" value="Dienelactn_hydro"/>
</dbReference>
<dbReference type="PANTHER" id="PTHR38050:SF2">
    <property type="entry name" value="FERULOYL ESTERASE C-RELATED"/>
    <property type="match status" value="1"/>
</dbReference>
<dbReference type="AlphaFoldDB" id="A0A518G998"/>
<keyword evidence="2" id="KW-0964">Secreted</keyword>
<keyword evidence="6" id="KW-0119">Carbohydrate metabolism</keyword>
<dbReference type="RefSeq" id="WP_145079905.1">
    <property type="nucleotide sequence ID" value="NZ_CP036298.1"/>
</dbReference>
<evidence type="ECO:0000256" key="8">
    <source>
        <dbReference type="SAM" id="SignalP"/>
    </source>
</evidence>
<comment type="subcellular location">
    <subcellularLocation>
        <location evidence="1">Secreted</location>
    </subcellularLocation>
</comment>
<keyword evidence="3" id="KW-0858">Xylan degradation</keyword>
<dbReference type="EMBL" id="CP036298">
    <property type="protein sequence ID" value="QDV25175.1"/>
    <property type="molecule type" value="Genomic_DNA"/>
</dbReference>
<feature type="domain" description="Dienelactone hydrolase" evidence="9">
    <location>
        <begin position="48"/>
        <end position="237"/>
    </location>
</feature>
<dbReference type="GO" id="GO:0045493">
    <property type="term" value="P:xylan catabolic process"/>
    <property type="evidence" value="ECO:0007669"/>
    <property type="project" value="UniProtKB-KW"/>
</dbReference>
<gene>
    <name evidence="10" type="ORF">Q31a_34980</name>
</gene>
<dbReference type="Gene3D" id="3.40.50.1820">
    <property type="entry name" value="alpha/beta hydrolase"/>
    <property type="match status" value="1"/>
</dbReference>
<sequence precursor="true">MIKQLFASAVLLLSIGVSHTSAQESFSVPVASTASERTWEVEGKQRKAIVYTPAEATTHPTPLVFVFHGHGGTMGRAMKSFSLDRLWPEAIVVCPQGLNTPGFLTDPQGKKPGWQGMTGQQEDRDLKFFDEMLSSLKQDYKVDETRVYATGHSNGAAFTYLLWATRGNVLAAVAPSAGAIRPQIRRIIAPKPAMILAGENDTLVKFTWQTATIEFVRKLNKCKEPPITEGLLHSYSSSINAPLQTYIHPGGHQFAADSVPAIVAFFQQHQLTQQKSESE</sequence>
<feature type="chain" id="PRO_5021898155" evidence="8">
    <location>
        <begin position="23"/>
        <end position="279"/>
    </location>
</feature>
<evidence type="ECO:0000313" key="10">
    <source>
        <dbReference type="EMBL" id="QDV25175.1"/>
    </source>
</evidence>